<dbReference type="Gene3D" id="2.40.50.100">
    <property type="match status" value="1"/>
</dbReference>
<dbReference type="SMART" id="SM00878">
    <property type="entry name" value="Biotin_carb_C"/>
    <property type="match status" value="1"/>
</dbReference>
<dbReference type="SUPFAM" id="SSF56059">
    <property type="entry name" value="Glutathione synthetase ATP-binding domain-like"/>
    <property type="match status" value="1"/>
</dbReference>
<dbReference type="Gene3D" id="3.10.490.10">
    <property type="entry name" value="Gamma-glutamyl cyclotransferase-like"/>
    <property type="match status" value="1"/>
</dbReference>
<dbReference type="InterPro" id="IPR013815">
    <property type="entry name" value="ATP_grasp_subdomain_1"/>
</dbReference>
<dbReference type="InterPro" id="IPR014084">
    <property type="entry name" value="Urea_COase"/>
</dbReference>
<dbReference type="GO" id="GO:0044281">
    <property type="term" value="P:small molecule metabolic process"/>
    <property type="evidence" value="ECO:0007669"/>
    <property type="project" value="UniProtKB-ARBA"/>
</dbReference>
<keyword evidence="3" id="KW-0436">Ligase</keyword>
<evidence type="ECO:0000256" key="11">
    <source>
        <dbReference type="ARBA" id="ARBA00060545"/>
    </source>
</evidence>
<evidence type="ECO:0000259" key="18">
    <source>
        <dbReference type="PROSITE" id="PS50975"/>
    </source>
</evidence>
<dbReference type="Pfam" id="PF01425">
    <property type="entry name" value="Amidase"/>
    <property type="match status" value="1"/>
</dbReference>
<keyword evidence="6 16" id="KW-0067">ATP-binding</keyword>
<dbReference type="Gene3D" id="3.40.50.20">
    <property type="match status" value="1"/>
</dbReference>
<proteinExistence type="predicted"/>
<evidence type="ECO:0000256" key="2">
    <source>
        <dbReference type="ARBA" id="ARBA00011245"/>
    </source>
</evidence>
<dbReference type="InterPro" id="IPR029000">
    <property type="entry name" value="Cyclophilin-like_dom_sf"/>
</dbReference>
<dbReference type="PROSITE" id="PS00866">
    <property type="entry name" value="CPSASE_1"/>
    <property type="match status" value="1"/>
</dbReference>
<dbReference type="Pfam" id="PF02786">
    <property type="entry name" value="CPSase_L_D2"/>
    <property type="match status" value="1"/>
</dbReference>
<evidence type="ECO:0000256" key="7">
    <source>
        <dbReference type="ARBA" id="ARBA00023267"/>
    </source>
</evidence>
<evidence type="ECO:0000256" key="4">
    <source>
        <dbReference type="ARBA" id="ARBA00022741"/>
    </source>
</evidence>
<dbReference type="Gene3D" id="1.20.58.1700">
    <property type="match status" value="1"/>
</dbReference>
<reference evidence="20 21" key="1">
    <citation type="journal article" date="2023" name="Elife">
        <title>Identification of key yeast species and microbe-microbe interactions impacting larval growth of Drosophila in the wild.</title>
        <authorList>
            <person name="Mure A."/>
            <person name="Sugiura Y."/>
            <person name="Maeda R."/>
            <person name="Honda K."/>
            <person name="Sakurai N."/>
            <person name="Takahashi Y."/>
            <person name="Watada M."/>
            <person name="Katoh T."/>
            <person name="Gotoh A."/>
            <person name="Gotoh Y."/>
            <person name="Taniguchi I."/>
            <person name="Nakamura K."/>
            <person name="Hayashi T."/>
            <person name="Katayama T."/>
            <person name="Uemura T."/>
            <person name="Hattori Y."/>
        </authorList>
    </citation>
    <scope>NUCLEOTIDE SEQUENCE [LARGE SCALE GENOMIC DNA]</scope>
    <source>
        <strain evidence="20 21">KH-74</strain>
    </source>
</reference>
<dbReference type="InterPro" id="IPR003778">
    <property type="entry name" value="CT_A_B"/>
</dbReference>
<comment type="pathway">
    <text evidence="12">Nitrogen metabolism; urea degradation; CO(2) and NH(3) from urea (allophanate route): step 1/2.</text>
</comment>
<dbReference type="InterPro" id="IPR036928">
    <property type="entry name" value="AS_sf"/>
</dbReference>
<feature type="domain" description="ATP-grasp" evidence="18">
    <location>
        <begin position="747"/>
        <end position="944"/>
    </location>
</feature>
<dbReference type="Pfam" id="PF02682">
    <property type="entry name" value="CT_C_D"/>
    <property type="match status" value="1"/>
</dbReference>
<dbReference type="NCBIfam" id="TIGR02713">
    <property type="entry name" value="allophanate_hyd"/>
    <property type="match status" value="1"/>
</dbReference>
<dbReference type="InterPro" id="IPR000089">
    <property type="entry name" value="Biotin_lipoyl"/>
</dbReference>
<dbReference type="InterPro" id="IPR011054">
    <property type="entry name" value="Rudment_hybrid_motif"/>
</dbReference>
<dbReference type="Pfam" id="PF02626">
    <property type="entry name" value="CT_A_B"/>
    <property type="match status" value="1"/>
</dbReference>
<comment type="subunit">
    <text evidence="2">Monomer.</text>
</comment>
<dbReference type="InterPro" id="IPR050856">
    <property type="entry name" value="Biotin_carboxylase_complex"/>
</dbReference>
<evidence type="ECO:0000256" key="16">
    <source>
        <dbReference type="PROSITE-ProRule" id="PRU00409"/>
    </source>
</evidence>
<comment type="catalytic activity">
    <reaction evidence="10">
        <text>urea-1-carboxylate + H2O + 3 H(+) = 2 NH4(+) + 2 CO2</text>
        <dbReference type="Rhea" id="RHEA:19029"/>
        <dbReference type="ChEBI" id="CHEBI:15377"/>
        <dbReference type="ChEBI" id="CHEBI:15378"/>
        <dbReference type="ChEBI" id="CHEBI:15832"/>
        <dbReference type="ChEBI" id="CHEBI:16526"/>
        <dbReference type="ChEBI" id="CHEBI:28938"/>
        <dbReference type="EC" id="3.5.1.54"/>
    </reaction>
</comment>
<dbReference type="Gene3D" id="3.30.1360.40">
    <property type="match status" value="1"/>
</dbReference>
<comment type="cofactor">
    <cofactor evidence="1">
        <name>biotin</name>
        <dbReference type="ChEBI" id="CHEBI:57586"/>
    </cofactor>
</comment>
<evidence type="ECO:0000256" key="8">
    <source>
        <dbReference type="ARBA" id="ARBA00023268"/>
    </source>
</evidence>
<dbReference type="NCBIfam" id="TIGR02712">
    <property type="entry name" value="urea_carbox"/>
    <property type="match status" value="1"/>
</dbReference>
<dbReference type="CDD" id="cd06850">
    <property type="entry name" value="biotinyl_domain"/>
    <property type="match status" value="1"/>
</dbReference>
<dbReference type="PROSITE" id="PS00188">
    <property type="entry name" value="BIOTIN"/>
    <property type="match status" value="1"/>
</dbReference>
<dbReference type="PROSITE" id="PS00867">
    <property type="entry name" value="CPSASE_2"/>
    <property type="match status" value="1"/>
</dbReference>
<evidence type="ECO:0000256" key="12">
    <source>
        <dbReference type="ARBA" id="ARBA00060673"/>
    </source>
</evidence>
<dbReference type="SUPFAM" id="SSF52440">
    <property type="entry name" value="PreATP-grasp domain"/>
    <property type="match status" value="1"/>
</dbReference>
<dbReference type="GO" id="GO:0004039">
    <property type="term" value="F:allophanate hydrolase activity"/>
    <property type="evidence" value="ECO:0007669"/>
    <property type="project" value="UniProtKB-EC"/>
</dbReference>
<dbReference type="InterPro" id="IPR003833">
    <property type="entry name" value="CT_C_D"/>
</dbReference>
<keyword evidence="5 20" id="KW-0378">Hydrolase</keyword>
<keyword evidence="8" id="KW-0511">Multifunctional enzyme</keyword>
<comment type="pathway">
    <text evidence="11">Nitrogen metabolism; urea degradation; CO(2) and NH(3) from urea (allophanate route): step 2/2.</text>
</comment>
<dbReference type="Gene3D" id="3.30.470.20">
    <property type="entry name" value="ATP-grasp fold, B domain"/>
    <property type="match status" value="1"/>
</dbReference>
<dbReference type="InterPro" id="IPR005479">
    <property type="entry name" value="CPAse_ATP-bd"/>
</dbReference>
<dbReference type="Gene3D" id="3.30.1490.20">
    <property type="entry name" value="ATP-grasp fold, A domain"/>
    <property type="match status" value="1"/>
</dbReference>
<evidence type="ECO:0000256" key="3">
    <source>
        <dbReference type="ARBA" id="ARBA00022598"/>
    </source>
</evidence>
<evidence type="ECO:0000256" key="13">
    <source>
        <dbReference type="ARBA" id="ARBA00066801"/>
    </source>
</evidence>
<dbReference type="Pfam" id="PF21986">
    <property type="entry name" value="AH_C"/>
    <property type="match status" value="1"/>
</dbReference>
<dbReference type="FunFam" id="3.40.50.20:FF:000010">
    <property type="entry name" value="Propionyl-CoA carboxylase subunit alpha"/>
    <property type="match status" value="1"/>
</dbReference>
<dbReference type="Pfam" id="PF00289">
    <property type="entry name" value="Biotin_carb_N"/>
    <property type="match status" value="1"/>
</dbReference>
<dbReference type="SUPFAM" id="SSF51230">
    <property type="entry name" value="Single hybrid motif"/>
    <property type="match status" value="1"/>
</dbReference>
<dbReference type="PANTHER" id="PTHR18866:SF128">
    <property type="entry name" value="UREA AMIDOLYASE"/>
    <property type="match status" value="1"/>
</dbReference>
<keyword evidence="21" id="KW-1185">Reference proteome</keyword>
<evidence type="ECO:0000256" key="9">
    <source>
        <dbReference type="ARBA" id="ARBA00051032"/>
    </source>
</evidence>
<dbReference type="EMBL" id="BTGD01000025">
    <property type="protein sequence ID" value="GMM58712.1"/>
    <property type="molecule type" value="Genomic_DNA"/>
</dbReference>
<dbReference type="InterPro" id="IPR005481">
    <property type="entry name" value="BC-like_N"/>
</dbReference>
<dbReference type="InterPro" id="IPR014085">
    <property type="entry name" value="Allophanate_hydrolase"/>
</dbReference>
<evidence type="ECO:0000313" key="21">
    <source>
        <dbReference type="Proteomes" id="UP001377567"/>
    </source>
</evidence>
<dbReference type="EC" id="3.5.1.54" evidence="13"/>
<evidence type="ECO:0000256" key="5">
    <source>
        <dbReference type="ARBA" id="ARBA00022801"/>
    </source>
</evidence>
<evidence type="ECO:0000256" key="1">
    <source>
        <dbReference type="ARBA" id="ARBA00001953"/>
    </source>
</evidence>
<dbReference type="Pfam" id="PF02785">
    <property type="entry name" value="Biotin_carb_C"/>
    <property type="match status" value="1"/>
</dbReference>
<organism evidence="20 21">
    <name type="scientific">Maudiozyma humilis</name>
    <name type="common">Sour dough yeast</name>
    <name type="synonym">Kazachstania humilis</name>
    <dbReference type="NCBI Taxonomy" id="51915"/>
    <lineage>
        <taxon>Eukaryota</taxon>
        <taxon>Fungi</taxon>
        <taxon>Dikarya</taxon>
        <taxon>Ascomycota</taxon>
        <taxon>Saccharomycotina</taxon>
        <taxon>Saccharomycetes</taxon>
        <taxon>Saccharomycetales</taxon>
        <taxon>Saccharomycetaceae</taxon>
        <taxon>Maudiozyma</taxon>
    </lineage>
</organism>
<feature type="domain" description="Lipoyl-binding" evidence="17">
    <location>
        <begin position="1740"/>
        <end position="1823"/>
    </location>
</feature>
<dbReference type="SUPFAM" id="SSF51246">
    <property type="entry name" value="Rudiment single hybrid motif"/>
    <property type="match status" value="1"/>
</dbReference>
<protein>
    <recommendedName>
        <fullName evidence="15">Urea amidolyase</fullName>
        <ecNumber evidence="13">3.5.1.54</ecNumber>
        <ecNumber evidence="14">6.3.4.6</ecNumber>
    </recommendedName>
</protein>
<dbReference type="NCBIfam" id="NF006043">
    <property type="entry name" value="PRK08186.1"/>
    <property type="match status" value="1"/>
</dbReference>
<dbReference type="InterPro" id="IPR001882">
    <property type="entry name" value="Biotin_BS"/>
</dbReference>
<dbReference type="GO" id="GO:0046872">
    <property type="term" value="F:metal ion binding"/>
    <property type="evidence" value="ECO:0007669"/>
    <property type="project" value="InterPro"/>
</dbReference>
<dbReference type="SUPFAM" id="SSF50891">
    <property type="entry name" value="Cyclophilin-like"/>
    <property type="match status" value="2"/>
</dbReference>
<evidence type="ECO:0000256" key="10">
    <source>
        <dbReference type="ARBA" id="ARBA00052931"/>
    </source>
</evidence>
<dbReference type="PANTHER" id="PTHR18866">
    <property type="entry name" value="CARBOXYLASE:PYRUVATE/ACETYL-COA/PROPIONYL-COA CARBOXYLASE"/>
    <property type="match status" value="1"/>
</dbReference>
<dbReference type="SUPFAM" id="SSF75304">
    <property type="entry name" value="Amidase signature (AS) enzymes"/>
    <property type="match status" value="1"/>
</dbReference>
<accession>A0AAV5S510</accession>
<sequence length="1826" mass="200652">MPITTLGWTVEDWLAFHKTHTPSESYNILSHLVKSQNVSPACSEWISVSSSDNLESQWQILQTRSEKENLPLYGVPVAVKDNIDALGFDTTAACPSFAFTPKRDSKVVSLLRNAGAIIVGKTNLDQFATGLVGTRSPYGKVTSAFSDKHVSGGSSAGSAKVVALGIVPLALGTDTAGSGRVPAALNNLIGLKPTRGVFSCQGVVPACKSLDCVSIFSLSITDAERCFKILGKPDFENDEYSREIPPNPLRQFGDHPVVAVPKSIPWYGETENPKLYNNAIELLKKTGSTIKVVDLQPLLDLARCLYEGPWVAERYLAVGSFLESNPPVETLDPTVTSIIKTGEKFNATDFFKYEYKRNAILKTVETLLDGIDVICVPTCPLNPTLEQVEQEPILVNSRQGTWTNFVNLADFAALAIPAGFRSDGLPNGVTLLGRKFTDYALLELASRYLKELHMSSPAKQGIFTIKESQGESSTLCGPPISSDSTSRITLAVVGAHLKGLPLHWQLQKVNATFLSAAKSSKCYKLYALPKTGPILKPGLRRVPSDSKDSASIELELYSIPTENFGAFMAMVPEPLGIGSVELIDGTWVKSFICEESGYNAAGTVDITSFGGFKAYTNFLQKQNESNKMFKSVLIANRGEIAVRIIKTLKKLNIRAISIYSDPDIYSQHVEDADVALPLHGSTAAETYLDIEKVIKAAKDSHAEAIIPGYGFLSENADFADRCEQEGIVFIGPSGDIIRQLGLKHSARKIAEESSVPLVPGSPLISELSEAVKVAETIGYPIMVKSTAGGGGIGLKRVNSTQELQEVFATVQHQGQSYFGNSGVFLERYIENARHVEIQIMGDGNGNAIALSERDCSLQRRNQKVIEETPAPNLSEKTRHDLKIAAENLAKQLKYKTAGTVEFIYDEKNEKFYFLEVNTRLQVEHPVTEMITGLDLVELMIKVAANCAPDFSTFNVSLNGASMEARLYAENPVKDFRPSPGQLTDVEFPSWARVDTWVKKGTVVSSEYDPLIAKIIVHGKDRNEALQKLRDALKETKVYGCVTNIGYLRSIAASEMFKDVNLSTSLLNTYKYDSQSFEIISPGAQTSIQDYPGRKGYWRIGVPPSGPMDSYSFRLANRIVGNDQSEAGIEITLIGPSIAFHTATTIAITGGMCSPMLNDIPIEQFKPISVSSGDVLKIGKLTTGCRAYLAIHGSIDIPRYLGSKSTFTLGEFGGNNGKLLKTGDVLFLEQSSNCSGPQEAPSSLIPTISTKKWTIGVTCGPHGSPDIFQQSSIEEFFSDTWEVHYNSNRFGVRLIGPKPKWARTDGGEGGLHPSNAHDYVYSIGAINFTGDEPVIITCDGPSLGGFVCQAVIPEGELWKVGQVKQGDEIQFVPISYESARIIQESQDVAITDFAEGSLKELTNEFILPTFEDPILAVIDERSTTVPKVTYRQAGDRYILIEYGEVNMDLNLSYRIHRLIELVEQYKTTGIIEMSQGVRSVLIEFDGYKISQSMLLKTLIAYEEQIYFDENWKVASKVFKLPVTFEDSKTLECVKRYEETIRSKAPWLPNNVDFIAGVNNISHQDVHDMVYSARFMVLGLGDVFLGSPCAVPLDPRHRFLGSKYNPSRSYTERGLVGLGGMYMCIYAASSPGGYQLVGRTIPIWDKLSLEKHTTHPWLLTPFDQVEFYEVNETQLNKDTADWDNGKFDIQIEDTIFDHGKYLEWIESEKDSIDAFRESQTSEMKDKFIKMIEESDIEVKKSGEKVTAPPEDFPENAQLIYSEFAGRFWKNIVSAGDVVKAGEALIIIEAMKTEMTVAATASGKVLKVLHKNGDIVNSGDLVAVIESAA</sequence>
<dbReference type="SMART" id="SM00797">
    <property type="entry name" value="AHS2"/>
    <property type="match status" value="1"/>
</dbReference>
<gene>
    <name evidence="20" type="ORF">DAKH74_053290</name>
</gene>
<dbReference type="InterPro" id="IPR023631">
    <property type="entry name" value="Amidase_dom"/>
</dbReference>
<dbReference type="GO" id="GO:0004847">
    <property type="term" value="F:urea carboxylase activity"/>
    <property type="evidence" value="ECO:0007669"/>
    <property type="project" value="UniProtKB-EC"/>
</dbReference>
<dbReference type="PROSITE" id="PS50975">
    <property type="entry name" value="ATP_GRASP"/>
    <property type="match status" value="1"/>
</dbReference>
<feature type="domain" description="Biotin carboxylation" evidence="19">
    <location>
        <begin position="628"/>
        <end position="1071"/>
    </location>
</feature>
<name>A0AAV5S510_MAUHU</name>
<evidence type="ECO:0000256" key="14">
    <source>
        <dbReference type="ARBA" id="ARBA00066845"/>
    </source>
</evidence>
<evidence type="ECO:0000259" key="19">
    <source>
        <dbReference type="PROSITE" id="PS50979"/>
    </source>
</evidence>
<dbReference type="InterPro" id="IPR005482">
    <property type="entry name" value="Biotin_COase_C"/>
</dbReference>
<dbReference type="EC" id="6.3.4.6" evidence="14"/>
<comment type="caution">
    <text evidence="20">The sequence shown here is derived from an EMBL/GenBank/DDBJ whole genome shotgun (WGS) entry which is preliminary data.</text>
</comment>
<dbReference type="SUPFAM" id="SSF160467">
    <property type="entry name" value="PH0987 N-terminal domain-like"/>
    <property type="match status" value="1"/>
</dbReference>
<comment type="catalytic activity">
    <reaction evidence="9">
        <text>urea + hydrogencarbonate + ATP = urea-1-carboxylate + ADP + phosphate + H(+)</text>
        <dbReference type="Rhea" id="RHEA:20896"/>
        <dbReference type="ChEBI" id="CHEBI:15378"/>
        <dbReference type="ChEBI" id="CHEBI:15832"/>
        <dbReference type="ChEBI" id="CHEBI:16199"/>
        <dbReference type="ChEBI" id="CHEBI:17544"/>
        <dbReference type="ChEBI" id="CHEBI:30616"/>
        <dbReference type="ChEBI" id="CHEBI:43474"/>
        <dbReference type="ChEBI" id="CHEBI:456216"/>
        <dbReference type="EC" id="6.3.4.6"/>
    </reaction>
</comment>
<dbReference type="Gene3D" id="3.90.1300.10">
    <property type="entry name" value="Amidase signature (AS) domain"/>
    <property type="match status" value="1"/>
</dbReference>
<dbReference type="InterPro" id="IPR011053">
    <property type="entry name" value="Single_hybrid_motif"/>
</dbReference>
<evidence type="ECO:0000256" key="6">
    <source>
        <dbReference type="ARBA" id="ARBA00022840"/>
    </source>
</evidence>
<keyword evidence="7" id="KW-0092">Biotin</keyword>
<dbReference type="Pfam" id="PF00364">
    <property type="entry name" value="Biotin_lipoyl"/>
    <property type="match status" value="1"/>
</dbReference>
<dbReference type="InterPro" id="IPR016185">
    <property type="entry name" value="PreATP-grasp_dom_sf"/>
</dbReference>
<dbReference type="NCBIfam" id="TIGR00724">
    <property type="entry name" value="urea_amlyse_rel"/>
    <property type="match status" value="1"/>
</dbReference>
<dbReference type="InterPro" id="IPR011761">
    <property type="entry name" value="ATP-grasp"/>
</dbReference>
<evidence type="ECO:0000313" key="20">
    <source>
        <dbReference type="EMBL" id="GMM58712.1"/>
    </source>
</evidence>
<keyword evidence="4 16" id="KW-0547">Nucleotide-binding</keyword>
<dbReference type="FunFam" id="3.10.490.10:FF:000010">
    <property type="entry name" value="Urea amidolyase"/>
    <property type="match status" value="1"/>
</dbReference>
<evidence type="ECO:0000256" key="15">
    <source>
        <dbReference type="ARBA" id="ARBA00068809"/>
    </source>
</evidence>
<dbReference type="InterPro" id="IPR011764">
    <property type="entry name" value="Biotin_carboxylation_dom"/>
</dbReference>
<dbReference type="Proteomes" id="UP001377567">
    <property type="component" value="Unassembled WGS sequence"/>
</dbReference>
<dbReference type="GO" id="GO:0005524">
    <property type="term" value="F:ATP binding"/>
    <property type="evidence" value="ECO:0007669"/>
    <property type="project" value="UniProtKB-UniRule"/>
</dbReference>
<dbReference type="PROSITE" id="PS50968">
    <property type="entry name" value="BIOTINYL_LIPOYL"/>
    <property type="match status" value="1"/>
</dbReference>
<dbReference type="Gene3D" id="2.40.100.10">
    <property type="entry name" value="Cyclophilin-like"/>
    <property type="match status" value="2"/>
</dbReference>
<dbReference type="PROSITE" id="PS50979">
    <property type="entry name" value="BC"/>
    <property type="match status" value="1"/>
</dbReference>
<dbReference type="InterPro" id="IPR053844">
    <property type="entry name" value="AH_C"/>
</dbReference>
<evidence type="ECO:0000259" key="17">
    <source>
        <dbReference type="PROSITE" id="PS50968"/>
    </source>
</evidence>
<dbReference type="SMART" id="SM00796">
    <property type="entry name" value="AHS1"/>
    <property type="match status" value="1"/>
</dbReference>